<proteinExistence type="predicted"/>
<gene>
    <name evidence="1" type="ORF">SDC9_145867</name>
</gene>
<dbReference type="AlphaFoldDB" id="A0A645EBJ4"/>
<comment type="caution">
    <text evidence="1">The sequence shown here is derived from an EMBL/GenBank/DDBJ whole genome shotgun (WGS) entry which is preliminary data.</text>
</comment>
<name>A0A645EBJ4_9ZZZZ</name>
<dbReference type="AntiFam" id="ANF00205">
    <property type="entry name" value="Shadow ORF (opposite nemA)"/>
</dbReference>
<protein>
    <submittedName>
        <fullName evidence="1">Uncharacterized protein</fullName>
    </submittedName>
</protein>
<dbReference type="EMBL" id="VSSQ01044818">
    <property type="protein sequence ID" value="MPM98679.1"/>
    <property type="molecule type" value="Genomic_DNA"/>
</dbReference>
<sequence>MQEGQAVSGQLVDDVAVERLRVAVERRGKGGQRAEADAGAAGADLADDGLDHLEQQARAVFDAAAVGAAAVIDAVAQELFEQVGVGGVDLDAVEAGGNGVARRLAVILDQAGQLVVTQGARRRHRHEAVAGEGAGLGGAGSRRHRRGAVRQQRHMRNAADVPQLQHDLATLGMHRVGDGAPGGNLLGRPDTRRVEVTLRHRRNRAGLGDDQAGARALAVILDGQRAGAVAGNGAIARQRRHHDTVGEGDVADLDGIEQGGHALLLVGYCLIRPVV</sequence>
<reference evidence="1" key="1">
    <citation type="submission" date="2019-08" db="EMBL/GenBank/DDBJ databases">
        <authorList>
            <person name="Kucharzyk K."/>
            <person name="Murdoch R.W."/>
            <person name="Higgins S."/>
            <person name="Loffler F."/>
        </authorList>
    </citation>
    <scope>NUCLEOTIDE SEQUENCE</scope>
</reference>
<accession>A0A645EBJ4</accession>
<evidence type="ECO:0000313" key="1">
    <source>
        <dbReference type="EMBL" id="MPM98679.1"/>
    </source>
</evidence>
<organism evidence="1">
    <name type="scientific">bioreactor metagenome</name>
    <dbReference type="NCBI Taxonomy" id="1076179"/>
    <lineage>
        <taxon>unclassified sequences</taxon>
        <taxon>metagenomes</taxon>
        <taxon>ecological metagenomes</taxon>
    </lineage>
</organism>